<name>A9WNH5_RENSM</name>
<dbReference type="HOGENOM" id="CLU_2357704_0_0_11"/>
<evidence type="ECO:0000313" key="2">
    <source>
        <dbReference type="Proteomes" id="UP000002007"/>
    </source>
</evidence>
<protein>
    <submittedName>
        <fullName evidence="1">Hypothetical membrane protein</fullName>
    </submittedName>
</protein>
<keyword evidence="2" id="KW-1185">Reference proteome</keyword>
<reference evidence="2" key="1">
    <citation type="journal article" date="2008" name="J. Bacteriol.">
        <title>Genome sequence of the fish pathogen Renibacterium salmoninarum suggests reductive evolution away from an environmental Arthrobacter ancestor.</title>
        <authorList>
            <person name="Wiens G.D."/>
            <person name="Rockey D.D."/>
            <person name="Wu Z."/>
            <person name="Chang J."/>
            <person name="Levy R."/>
            <person name="Crane S."/>
            <person name="Chen D.S."/>
            <person name="Capri G.R."/>
            <person name="Burnett J.R."/>
            <person name="Sudheesh P.S."/>
            <person name="Schipma M.J."/>
            <person name="Burd H."/>
            <person name="Bhattacharyya A."/>
            <person name="Rhodes L.D."/>
            <person name="Kaul R."/>
            <person name="Strom M.S."/>
        </authorList>
    </citation>
    <scope>NUCLEOTIDE SEQUENCE [LARGE SCALE GENOMIC DNA]</scope>
    <source>
        <strain evidence="2">ATCC 33209 / DSM 20767 / JCM 11484 / NBRC 15589 / NCIMB 2235</strain>
    </source>
</reference>
<gene>
    <name evidence="1" type="ordered locus">RSal33209_0961</name>
</gene>
<proteinExistence type="predicted"/>
<accession>A9WNH5</accession>
<dbReference type="KEGG" id="rsa:RSal33209_0961"/>
<dbReference type="EMBL" id="CP000910">
    <property type="protein sequence ID" value="ABY22702.1"/>
    <property type="molecule type" value="Genomic_DNA"/>
</dbReference>
<dbReference type="AlphaFoldDB" id="A9WNH5"/>
<evidence type="ECO:0000313" key="1">
    <source>
        <dbReference type="EMBL" id="ABY22702.1"/>
    </source>
</evidence>
<sequence>MSICVGGAAGCRLSSAIGSLFLGGFCWRSLSRSASLVSCGIFAKNNMEYFNGKELPWLAAALGAFDAFAYVRDSHHGGEIAANDKEYLSFAGRYMA</sequence>
<dbReference type="Proteomes" id="UP000002007">
    <property type="component" value="Chromosome"/>
</dbReference>
<dbReference type="STRING" id="288705.RSal33209_0961"/>
<organism evidence="1 2">
    <name type="scientific">Renibacterium salmoninarum (strain ATCC 33209 / DSM 20767 / JCM 11484 / NBRC 15589 / NCIMB 2235)</name>
    <dbReference type="NCBI Taxonomy" id="288705"/>
    <lineage>
        <taxon>Bacteria</taxon>
        <taxon>Bacillati</taxon>
        <taxon>Actinomycetota</taxon>
        <taxon>Actinomycetes</taxon>
        <taxon>Micrococcales</taxon>
        <taxon>Micrococcaceae</taxon>
        <taxon>Renibacterium</taxon>
    </lineage>
</organism>